<name>A0A5P2D307_STRVZ</name>
<accession>A0A5P2D307</accession>
<evidence type="ECO:0000256" key="1">
    <source>
        <dbReference type="SAM" id="Phobius"/>
    </source>
</evidence>
<dbReference type="EMBL" id="CP029190">
    <property type="protein sequence ID" value="QES49542.1"/>
    <property type="molecule type" value="Genomic_DNA"/>
</dbReference>
<sequence>MDEKRLAVVQPPDGRGLREVAVGGTTVGSAWSLRGLRRLLRRAGFPKDLDLTDGAAVRFDGGDSTVWPDRRGRRYATVLFVVAGLLVSAGLLMVVGTPDAMGGVTFAGRVTGLLFILAGGVEVVAAAAALDYWGKRHLRYSGSVVMLGVLVAFATDTLFLGVWFQEREYTRYLLVFLPLWCWSVAALVLLYRQHAWERIPFPKGFTVGVLVTALLSASNLAYSAVYQPYSRQPQLDLTVAFGRPRPDPGRPVVHLPLTLRMKNTGAIPLYVLGGAHWVWGRSARFSAGEVELKDWKKDMEWLEDIELHVEATGFKLIHTGPFVVPGTWFDPGDGATVETIVQVPKDAAYDALEATTELMFMRKDRGKIDEVEFARPRYSWDKEERQYFRCAPKACQDHVFYRGRLRHNNNLINVTRRPRYVTSYWSVNGNASEYGTHIGPLDSGGRLSGDEEPDERYGAFFLSSNTAKIPFVALVSPQV</sequence>
<feature type="transmembrane region" description="Helical" evidence="1">
    <location>
        <begin position="144"/>
        <end position="164"/>
    </location>
</feature>
<evidence type="ECO:0000313" key="2">
    <source>
        <dbReference type="EMBL" id="QES49542.1"/>
    </source>
</evidence>
<feature type="transmembrane region" description="Helical" evidence="1">
    <location>
        <begin position="204"/>
        <end position="225"/>
    </location>
</feature>
<reference evidence="2 3" key="1">
    <citation type="submission" date="2018-05" db="EMBL/GenBank/DDBJ databases">
        <title>Streptomyces venezuelae.</title>
        <authorList>
            <person name="Kim W."/>
            <person name="Lee N."/>
            <person name="Cho B.-K."/>
        </authorList>
    </citation>
    <scope>NUCLEOTIDE SEQUENCE [LARGE SCALE GENOMIC DNA]</scope>
    <source>
        <strain evidence="2 3">ATCC 21782</strain>
    </source>
</reference>
<dbReference type="AlphaFoldDB" id="A0A5P2D307"/>
<dbReference type="OrthoDB" id="4061523at2"/>
<feature type="transmembrane region" description="Helical" evidence="1">
    <location>
        <begin position="106"/>
        <end position="132"/>
    </location>
</feature>
<feature type="transmembrane region" description="Helical" evidence="1">
    <location>
        <begin position="75"/>
        <end position="94"/>
    </location>
</feature>
<dbReference type="Proteomes" id="UP000325211">
    <property type="component" value="Chromosome"/>
</dbReference>
<protein>
    <submittedName>
        <fullName evidence="2">Uncharacterized protein</fullName>
    </submittedName>
</protein>
<evidence type="ECO:0000313" key="3">
    <source>
        <dbReference type="Proteomes" id="UP000325211"/>
    </source>
</evidence>
<keyword evidence="1" id="KW-0812">Transmembrane</keyword>
<keyword evidence="1" id="KW-0472">Membrane</keyword>
<feature type="transmembrane region" description="Helical" evidence="1">
    <location>
        <begin position="170"/>
        <end position="192"/>
    </location>
</feature>
<organism evidence="2 3">
    <name type="scientific">Streptomyces venezuelae</name>
    <dbReference type="NCBI Taxonomy" id="54571"/>
    <lineage>
        <taxon>Bacteria</taxon>
        <taxon>Bacillati</taxon>
        <taxon>Actinomycetota</taxon>
        <taxon>Actinomycetes</taxon>
        <taxon>Kitasatosporales</taxon>
        <taxon>Streptomycetaceae</taxon>
        <taxon>Streptomyces</taxon>
    </lineage>
</organism>
<gene>
    <name evidence="2" type="ORF">DEJ50_18760</name>
</gene>
<proteinExistence type="predicted"/>
<keyword evidence="1" id="KW-1133">Transmembrane helix</keyword>
<dbReference type="RefSeq" id="WP_150209131.1">
    <property type="nucleotide sequence ID" value="NZ_CP029190.1"/>
</dbReference>